<gene>
    <name evidence="1" type="ORF">WAT24_16505</name>
</gene>
<accession>A0ABU8JFL9</accession>
<comment type="caution">
    <text evidence="1">The sequence shown here is derived from an EMBL/GenBank/DDBJ whole genome shotgun (WGS) entry which is preliminary data.</text>
</comment>
<proteinExistence type="predicted"/>
<dbReference type="Proteomes" id="UP001381174">
    <property type="component" value="Unassembled WGS sequence"/>
</dbReference>
<protein>
    <submittedName>
        <fullName evidence="1">Nuclear transport factor 2 family protein</fullName>
    </submittedName>
</protein>
<evidence type="ECO:0000313" key="1">
    <source>
        <dbReference type="EMBL" id="MEI7038350.1"/>
    </source>
</evidence>
<dbReference type="InterPro" id="IPR032710">
    <property type="entry name" value="NTF2-like_dom_sf"/>
</dbReference>
<reference evidence="1 2" key="1">
    <citation type="journal article" date="2014" name="Int. J. Syst. Evol. Microbiol.">
        <title>Fulvimonas yonginensis sp. nov., isolated from greenhouse soil, and emended description of the genus Fulvimonas.</title>
        <authorList>
            <person name="Ahn J.H."/>
            <person name="Kim S.J."/>
            <person name="Weon H.Y."/>
            <person name="Hong S.B."/>
            <person name="Seok S.J."/>
            <person name="Kwon S.W."/>
        </authorList>
    </citation>
    <scope>NUCLEOTIDE SEQUENCE [LARGE SCALE GENOMIC DNA]</scope>
    <source>
        <strain evidence="1 2">KACC 16952</strain>
    </source>
</reference>
<keyword evidence="2" id="KW-1185">Reference proteome</keyword>
<organism evidence="1 2">
    <name type="scientific">Fulvimonas yonginensis</name>
    <dbReference type="NCBI Taxonomy" id="1495200"/>
    <lineage>
        <taxon>Bacteria</taxon>
        <taxon>Pseudomonadati</taxon>
        <taxon>Pseudomonadota</taxon>
        <taxon>Gammaproteobacteria</taxon>
        <taxon>Lysobacterales</taxon>
        <taxon>Rhodanobacteraceae</taxon>
        <taxon>Fulvimonas</taxon>
    </lineage>
</organism>
<dbReference type="Gene3D" id="3.10.450.50">
    <property type="match status" value="1"/>
</dbReference>
<dbReference type="EMBL" id="JBBBNY010000025">
    <property type="protein sequence ID" value="MEI7038350.1"/>
    <property type="molecule type" value="Genomic_DNA"/>
</dbReference>
<dbReference type="SUPFAM" id="SSF54427">
    <property type="entry name" value="NTF2-like"/>
    <property type="match status" value="1"/>
</dbReference>
<sequence length="155" mass="17618">MAQATHASDVAAIERVVEAFRTSLIQKDKPAYMSLFFSDKPEDIGWQFVSEDRRLVHIRQTKPDAIKARQIPSNNFIALIDGAVAAKEPREETFSNITVDTDGEIASVAFDYTFLANGQKTNWGKEMWQLVRTEKGWKIFSVVYTIRDKWSEGEG</sequence>
<evidence type="ECO:0000313" key="2">
    <source>
        <dbReference type="Proteomes" id="UP001381174"/>
    </source>
</evidence>
<name>A0ABU8JFL9_9GAMM</name>